<dbReference type="Pfam" id="PF18864">
    <property type="entry name" value="AbiTii"/>
    <property type="match status" value="1"/>
</dbReference>
<proteinExistence type="predicted"/>
<dbReference type="STRING" id="330734.ABA45_14305"/>
<evidence type="ECO:0000259" key="1">
    <source>
        <dbReference type="Pfam" id="PF18864"/>
    </source>
</evidence>
<gene>
    <name evidence="2" type="ORF">ABA45_14305</name>
</gene>
<dbReference type="Proteomes" id="UP000036406">
    <property type="component" value="Chromosome"/>
</dbReference>
<dbReference type="InterPro" id="IPR041304">
    <property type="entry name" value="AbiTii"/>
</dbReference>
<sequence>MSVSAAQLEERTQDSSELLEGIMPSAITFAMMLRHRNMSAWLRTEFDGYQNADAAPAYRRGLPGHIVAKSPQYGWIPAPVNPQQTTDFGRLDLTEGIKDLEQFCLSSKKGNGKRIQLSKEITAVLQKQINLSAELAINVSREEYSKILKIVRGTLYLWAQALIAQGLTGEHNHYTAEQRALVAELDDPQTFWRKATAEADSLPMPEIKTAGFFDRMFGRAS</sequence>
<feature type="domain" description="AbiTii" evidence="1">
    <location>
        <begin position="7"/>
        <end position="180"/>
    </location>
</feature>
<protein>
    <recommendedName>
        <fullName evidence="1">AbiTii domain-containing protein</fullName>
    </recommendedName>
</protein>
<dbReference type="PATRIC" id="fig|330734.3.peg.3007"/>
<reference evidence="2 3" key="1">
    <citation type="submission" date="2015-05" db="EMBL/GenBank/DDBJ databases">
        <title>Complete genome of Marinobacter psychrophilus strain 20041T isolated from sea-ice of the Canadian Basin.</title>
        <authorList>
            <person name="Song L."/>
            <person name="Ren L."/>
            <person name="Yu Y."/>
            <person name="Wang X."/>
        </authorList>
    </citation>
    <scope>NUCLEOTIDE SEQUENCE [LARGE SCALE GENOMIC DNA]</scope>
    <source>
        <strain evidence="2 3">20041</strain>
    </source>
</reference>
<organism evidence="2 3">
    <name type="scientific">Marinobacter psychrophilus</name>
    <dbReference type="NCBI Taxonomy" id="330734"/>
    <lineage>
        <taxon>Bacteria</taxon>
        <taxon>Pseudomonadati</taxon>
        <taxon>Pseudomonadota</taxon>
        <taxon>Gammaproteobacteria</taxon>
        <taxon>Pseudomonadales</taxon>
        <taxon>Marinobacteraceae</taxon>
        <taxon>Marinobacter</taxon>
    </lineage>
</organism>
<dbReference type="KEGG" id="mpq:ABA45_14305"/>
<name>A0A0H4I6S0_9GAMM</name>
<evidence type="ECO:0000313" key="2">
    <source>
        <dbReference type="EMBL" id="AKO53443.1"/>
    </source>
</evidence>
<dbReference type="RefSeq" id="WP_048387181.1">
    <property type="nucleotide sequence ID" value="NZ_CP011494.1"/>
</dbReference>
<dbReference type="EMBL" id="CP011494">
    <property type="protein sequence ID" value="AKO53443.1"/>
    <property type="molecule type" value="Genomic_DNA"/>
</dbReference>
<keyword evidence="3" id="KW-1185">Reference proteome</keyword>
<evidence type="ECO:0000313" key="3">
    <source>
        <dbReference type="Proteomes" id="UP000036406"/>
    </source>
</evidence>
<accession>A0A0H4I6S0</accession>
<dbReference type="AlphaFoldDB" id="A0A0H4I6S0"/>